<feature type="region of interest" description="Disordered" evidence="1">
    <location>
        <begin position="274"/>
        <end position="307"/>
    </location>
</feature>
<evidence type="ECO:0000256" key="2">
    <source>
        <dbReference type="SAM" id="Phobius"/>
    </source>
</evidence>
<reference evidence="3" key="1">
    <citation type="submission" date="2020-11" db="EMBL/GenBank/DDBJ databases">
        <authorList>
            <person name="Tran Van P."/>
        </authorList>
    </citation>
    <scope>NUCLEOTIDE SEQUENCE</scope>
</reference>
<dbReference type="AlphaFoldDB" id="A0A7R9PV13"/>
<evidence type="ECO:0000313" key="4">
    <source>
        <dbReference type="Proteomes" id="UP000759131"/>
    </source>
</evidence>
<keyword evidence="2" id="KW-0472">Membrane</keyword>
<feature type="transmembrane region" description="Helical" evidence="2">
    <location>
        <begin position="237"/>
        <end position="261"/>
    </location>
</feature>
<feature type="compositionally biased region" description="Polar residues" evidence="1">
    <location>
        <begin position="279"/>
        <end position="290"/>
    </location>
</feature>
<dbReference type="EMBL" id="CAJPIZ010000714">
    <property type="protein sequence ID" value="CAG2102108.1"/>
    <property type="molecule type" value="Genomic_DNA"/>
</dbReference>
<feature type="region of interest" description="Disordered" evidence="1">
    <location>
        <begin position="621"/>
        <end position="657"/>
    </location>
</feature>
<dbReference type="InterPro" id="IPR036375">
    <property type="entry name" value="Hemopexin-like_dom_sf"/>
</dbReference>
<dbReference type="Proteomes" id="UP000759131">
    <property type="component" value="Unassembled WGS sequence"/>
</dbReference>
<feature type="compositionally biased region" description="Polar residues" evidence="1">
    <location>
        <begin position="297"/>
        <end position="307"/>
    </location>
</feature>
<keyword evidence="2" id="KW-1133">Transmembrane helix</keyword>
<dbReference type="EMBL" id="OC855289">
    <property type="protein sequence ID" value="CAD7621678.1"/>
    <property type="molecule type" value="Genomic_DNA"/>
</dbReference>
<feature type="transmembrane region" description="Helical" evidence="2">
    <location>
        <begin position="568"/>
        <end position="597"/>
    </location>
</feature>
<organism evidence="3">
    <name type="scientific">Medioppia subpectinata</name>
    <dbReference type="NCBI Taxonomy" id="1979941"/>
    <lineage>
        <taxon>Eukaryota</taxon>
        <taxon>Metazoa</taxon>
        <taxon>Ecdysozoa</taxon>
        <taxon>Arthropoda</taxon>
        <taxon>Chelicerata</taxon>
        <taxon>Arachnida</taxon>
        <taxon>Acari</taxon>
        <taxon>Acariformes</taxon>
        <taxon>Sarcoptiformes</taxon>
        <taxon>Oribatida</taxon>
        <taxon>Brachypylina</taxon>
        <taxon>Oppioidea</taxon>
        <taxon>Oppiidae</taxon>
        <taxon>Medioppia</taxon>
    </lineage>
</organism>
<accession>A0A7R9PV13</accession>
<gene>
    <name evidence="3" type="ORF">OSB1V03_LOCUS2149</name>
</gene>
<evidence type="ECO:0000313" key="3">
    <source>
        <dbReference type="EMBL" id="CAD7621678.1"/>
    </source>
</evidence>
<dbReference type="SUPFAM" id="SSF50923">
    <property type="entry name" value="Hemopexin-like domain"/>
    <property type="match status" value="2"/>
</dbReference>
<keyword evidence="2" id="KW-0812">Transmembrane</keyword>
<keyword evidence="4" id="KW-1185">Reference proteome</keyword>
<name>A0A7R9PV13_9ACAR</name>
<proteinExistence type="predicted"/>
<sequence length="657" mass="75407">MQINPMCLKEFTIDSAFVDKYSDLGSDVITLFADHTVYKLSVSATDPMNPIFKPNGSVPLKEWSKGIGGPIHAIYYYRREKIETKNYYIGIRWYLWSQNKTIIGNATIITKLENNFRPIIVEKLTINPYELTQSYLYHDNNITVETRYHKGMDNMSITDYQLIPRLMNTTNNKLTVDEISRYFNQTTAGFAFNDYIYLFAGNRVCRMHNKTLHFDDNCLTQTIAQWLAIDCKDYNHIIIVLIIVILGVICLVTIAVILTLIGIKTRHRFSPGFHRKYKSSPNKVTNSSDSGSDDQNHNSLKSGPISVSLNDNRPTDLKIKIIVVLIKSLVVLSKSNPMCLSDFTIDSAFVDKYSDLGSDVITLFANNTVYKLSANTMDPMNPIFTYKESKPLNEWSKGIVGPITCVHYMDYGNIIGVENKEISNKWRIWSENKTIIGKYKPDCSYPSIIVEKLVILPFDWKRSTIYIEKDIFIQSDYWLIGSNRGHRDHMYLIRELKNNAINNRLTIDEIEGYLNETTAGFAFNDYFYLFAGNRVCRMHNRTLKFADNCLNQTIDQWIRCGEMNGETFPWLLIIIISITVILVLMTALMACLMYRVVTEEEEDITSKPTVYPKYKTVDQNVDTLPRKESTTSLSSASSDNRPTELAVKRSSSVKSMK</sequence>
<protein>
    <submittedName>
        <fullName evidence="3">Uncharacterized protein</fullName>
    </submittedName>
</protein>
<evidence type="ECO:0000256" key="1">
    <source>
        <dbReference type="SAM" id="MobiDB-lite"/>
    </source>
</evidence>